<keyword evidence="6" id="KW-0735">Signal-anchor</keyword>
<proteinExistence type="inferred from homology"/>
<dbReference type="Proteomes" id="UP000324832">
    <property type="component" value="Unassembled WGS sequence"/>
</dbReference>
<dbReference type="GO" id="GO:0000139">
    <property type="term" value="C:Golgi membrane"/>
    <property type="evidence" value="ECO:0007669"/>
    <property type="project" value="UniProtKB-SubCell"/>
</dbReference>
<dbReference type="AlphaFoldDB" id="A0A5E4QT98"/>
<keyword evidence="13" id="KW-1185">Reference proteome</keyword>
<keyword evidence="9" id="KW-0472">Membrane</keyword>
<keyword evidence="4" id="KW-0808">Transferase</keyword>
<keyword evidence="3 10" id="KW-0328">Glycosyltransferase</keyword>
<evidence type="ECO:0000313" key="12">
    <source>
        <dbReference type="EMBL" id="VVD01586.1"/>
    </source>
</evidence>
<protein>
    <recommendedName>
        <fullName evidence="10">Hexosyltransferase</fullName>
        <ecNumber evidence="10">2.4.1.-</ecNumber>
    </recommendedName>
</protein>
<name>A0A5E4QT98_9NEOP</name>
<dbReference type="PANTHER" id="PTHR11214:SF235">
    <property type="entry name" value="HEXOSYLTRANSFERASE"/>
    <property type="match status" value="1"/>
</dbReference>
<gene>
    <name evidence="12" type="ORF">LSINAPIS_LOCUS11972</name>
</gene>
<evidence type="ECO:0000313" key="13">
    <source>
        <dbReference type="Proteomes" id="UP000324832"/>
    </source>
</evidence>
<evidence type="ECO:0000256" key="8">
    <source>
        <dbReference type="ARBA" id="ARBA00023034"/>
    </source>
</evidence>
<evidence type="ECO:0000256" key="3">
    <source>
        <dbReference type="ARBA" id="ARBA00022676"/>
    </source>
</evidence>
<sequence>MPRKVLAALLLLGITLLIWIYQTSNAEFDNTVSLLKENQVYFYKPIISPPTSPLAIILVTSYVGHVELRSAHRRAMTSDYLKSITQSAINDESDAFHDILQGSFYENYRNLTYKHLMGLQWASSNCRTTSFIIKVDDDTVFNFDKTYSFLSHIPIKERDDLIIGYTLKNTSPRRNKQNKWYVTWDEYSRQMYPPYLSGWYYIISPKLAAMICSEAPYHPYFWIDDIFVTGILTDYIGIKLKQLPDNFWLEYYELLDCCLRDMLNKGIECEYVVGPNGGRNELLVEFNDSFKICKNNCTSRDINKKLKDTCVMPGDRTLFSNGQAQVHDTLL</sequence>
<evidence type="ECO:0000256" key="7">
    <source>
        <dbReference type="ARBA" id="ARBA00022989"/>
    </source>
</evidence>
<evidence type="ECO:0000256" key="2">
    <source>
        <dbReference type="ARBA" id="ARBA00008661"/>
    </source>
</evidence>
<dbReference type="PANTHER" id="PTHR11214">
    <property type="entry name" value="BETA-1,3-N-ACETYLGLUCOSAMINYLTRANSFERASE"/>
    <property type="match status" value="1"/>
</dbReference>
<dbReference type="EMBL" id="FZQP02005443">
    <property type="protein sequence ID" value="VVD01586.1"/>
    <property type="molecule type" value="Genomic_DNA"/>
</dbReference>
<evidence type="ECO:0000256" key="5">
    <source>
        <dbReference type="ARBA" id="ARBA00022692"/>
    </source>
</evidence>
<evidence type="ECO:0000256" key="4">
    <source>
        <dbReference type="ARBA" id="ARBA00022679"/>
    </source>
</evidence>
<evidence type="ECO:0000256" key="10">
    <source>
        <dbReference type="RuleBase" id="RU363063"/>
    </source>
</evidence>
<dbReference type="Gene3D" id="3.90.550.50">
    <property type="match status" value="1"/>
</dbReference>
<dbReference type="EC" id="2.4.1.-" evidence="10"/>
<dbReference type="GO" id="GO:0016758">
    <property type="term" value="F:hexosyltransferase activity"/>
    <property type="evidence" value="ECO:0007669"/>
    <property type="project" value="InterPro"/>
</dbReference>
<dbReference type="InterPro" id="IPR002659">
    <property type="entry name" value="Glyco_trans_31"/>
</dbReference>
<dbReference type="Pfam" id="PF01762">
    <property type="entry name" value="Galactosyl_T"/>
    <property type="match status" value="1"/>
</dbReference>
<evidence type="ECO:0000256" key="9">
    <source>
        <dbReference type="ARBA" id="ARBA00023136"/>
    </source>
</evidence>
<keyword evidence="8 10" id="KW-0333">Golgi apparatus</keyword>
<evidence type="ECO:0000256" key="1">
    <source>
        <dbReference type="ARBA" id="ARBA00004323"/>
    </source>
</evidence>
<keyword evidence="7" id="KW-1133">Transmembrane helix</keyword>
<comment type="similarity">
    <text evidence="2 10">Belongs to the glycosyltransferase 31 family.</text>
</comment>
<comment type="subcellular location">
    <subcellularLocation>
        <location evidence="1 10">Golgi apparatus membrane</location>
        <topology evidence="1 10">Single-pass type II membrane protein</topology>
    </subcellularLocation>
</comment>
<feature type="chain" id="PRO_5022721817" description="Hexosyltransferase" evidence="11">
    <location>
        <begin position="27"/>
        <end position="331"/>
    </location>
</feature>
<evidence type="ECO:0000256" key="11">
    <source>
        <dbReference type="SAM" id="SignalP"/>
    </source>
</evidence>
<accession>A0A5E4QT98</accession>
<reference evidence="12 13" key="1">
    <citation type="submission" date="2017-07" db="EMBL/GenBank/DDBJ databases">
        <authorList>
            <person name="Talla V."/>
            <person name="Backstrom N."/>
        </authorList>
    </citation>
    <scope>NUCLEOTIDE SEQUENCE [LARGE SCALE GENOMIC DNA]</scope>
</reference>
<dbReference type="GO" id="GO:0006493">
    <property type="term" value="P:protein O-linked glycosylation"/>
    <property type="evidence" value="ECO:0007669"/>
    <property type="project" value="TreeGrafter"/>
</dbReference>
<keyword evidence="11" id="KW-0732">Signal</keyword>
<organism evidence="12 13">
    <name type="scientific">Leptidea sinapis</name>
    <dbReference type="NCBI Taxonomy" id="189913"/>
    <lineage>
        <taxon>Eukaryota</taxon>
        <taxon>Metazoa</taxon>
        <taxon>Ecdysozoa</taxon>
        <taxon>Arthropoda</taxon>
        <taxon>Hexapoda</taxon>
        <taxon>Insecta</taxon>
        <taxon>Pterygota</taxon>
        <taxon>Neoptera</taxon>
        <taxon>Endopterygota</taxon>
        <taxon>Lepidoptera</taxon>
        <taxon>Glossata</taxon>
        <taxon>Ditrysia</taxon>
        <taxon>Papilionoidea</taxon>
        <taxon>Pieridae</taxon>
        <taxon>Dismorphiinae</taxon>
        <taxon>Leptidea</taxon>
    </lineage>
</organism>
<keyword evidence="5" id="KW-0812">Transmembrane</keyword>
<feature type="signal peptide" evidence="11">
    <location>
        <begin position="1"/>
        <end position="26"/>
    </location>
</feature>
<evidence type="ECO:0000256" key="6">
    <source>
        <dbReference type="ARBA" id="ARBA00022968"/>
    </source>
</evidence>